<evidence type="ECO:0000256" key="1">
    <source>
        <dbReference type="ARBA" id="ARBA00006484"/>
    </source>
</evidence>
<protein>
    <submittedName>
        <fullName evidence="3">Gluconate 5-dehydrogenase</fullName>
        <ecNumber evidence="3">1.1.1.69</ecNumber>
    </submittedName>
</protein>
<keyword evidence="2 3" id="KW-0560">Oxidoreductase</keyword>
<dbReference type="PRINTS" id="PR00080">
    <property type="entry name" value="SDRFAMILY"/>
</dbReference>
<dbReference type="EMBL" id="MWDQ01000111">
    <property type="protein sequence ID" value="OQB72822.1"/>
    <property type="molecule type" value="Genomic_DNA"/>
</dbReference>
<comment type="similarity">
    <text evidence="1">Belongs to the short-chain dehydrogenases/reductases (SDR) family.</text>
</comment>
<evidence type="ECO:0000256" key="2">
    <source>
        <dbReference type="ARBA" id="ARBA00023002"/>
    </source>
</evidence>
<dbReference type="Gene3D" id="3.40.50.720">
    <property type="entry name" value="NAD(P)-binding Rossmann-like Domain"/>
    <property type="match status" value="1"/>
</dbReference>
<dbReference type="InterPro" id="IPR002347">
    <property type="entry name" value="SDR_fam"/>
</dbReference>
<dbReference type="Pfam" id="PF13561">
    <property type="entry name" value="adh_short_C2"/>
    <property type="match status" value="1"/>
</dbReference>
<reference evidence="3" key="1">
    <citation type="submission" date="2017-02" db="EMBL/GenBank/DDBJ databases">
        <title>Delving into the versatile metabolic prowess of the omnipresent phylum Bacteroidetes.</title>
        <authorList>
            <person name="Nobu M.K."/>
            <person name="Mei R."/>
            <person name="Narihiro T."/>
            <person name="Kuroda K."/>
            <person name="Liu W.-T."/>
        </authorList>
    </citation>
    <scope>NUCLEOTIDE SEQUENCE</scope>
    <source>
        <strain evidence="3">ADurb.Bin131</strain>
    </source>
</reference>
<dbReference type="FunFam" id="3.40.50.720:FF:000084">
    <property type="entry name" value="Short-chain dehydrogenase reductase"/>
    <property type="match status" value="1"/>
</dbReference>
<dbReference type="GO" id="GO:0008874">
    <property type="term" value="F:gluconate 5-dehydrogenase activity"/>
    <property type="evidence" value="ECO:0007669"/>
    <property type="project" value="UniProtKB-EC"/>
</dbReference>
<dbReference type="AlphaFoldDB" id="A0A1V6C7E6"/>
<dbReference type="InterPro" id="IPR036291">
    <property type="entry name" value="NAD(P)-bd_dom_sf"/>
</dbReference>
<dbReference type="PANTHER" id="PTHR42760:SF115">
    <property type="entry name" value="3-OXOACYL-[ACYL-CARRIER-PROTEIN] REDUCTASE FABG"/>
    <property type="match status" value="1"/>
</dbReference>
<dbReference type="PANTHER" id="PTHR42760">
    <property type="entry name" value="SHORT-CHAIN DEHYDROGENASES/REDUCTASES FAMILY MEMBER"/>
    <property type="match status" value="1"/>
</dbReference>
<dbReference type="EC" id="1.1.1.69" evidence="3"/>
<accession>A0A1V6C7E6</accession>
<comment type="caution">
    <text evidence="3">The sequence shown here is derived from an EMBL/GenBank/DDBJ whole genome shotgun (WGS) entry which is preliminary data.</text>
</comment>
<name>A0A1V6C7E6_UNCT6</name>
<dbReference type="InterPro" id="IPR020904">
    <property type="entry name" value="Sc_DH/Rdtase_CS"/>
</dbReference>
<evidence type="ECO:0000313" key="3">
    <source>
        <dbReference type="EMBL" id="OQB72822.1"/>
    </source>
</evidence>
<organism evidence="3">
    <name type="scientific">candidate division TA06 bacterium ADurb.Bin131</name>
    <dbReference type="NCBI Taxonomy" id="1852827"/>
    <lineage>
        <taxon>Bacteria</taxon>
        <taxon>Bacteria division TA06</taxon>
    </lineage>
</organism>
<dbReference type="PRINTS" id="PR00081">
    <property type="entry name" value="GDHRDH"/>
</dbReference>
<dbReference type="PROSITE" id="PS00061">
    <property type="entry name" value="ADH_SHORT"/>
    <property type="match status" value="1"/>
</dbReference>
<dbReference type="SUPFAM" id="SSF51735">
    <property type="entry name" value="NAD(P)-binding Rossmann-fold domains"/>
    <property type="match status" value="1"/>
</dbReference>
<gene>
    <name evidence="3" type="primary">gno</name>
    <name evidence="3" type="ORF">BWX89_01190</name>
</gene>
<dbReference type="Proteomes" id="UP000485562">
    <property type="component" value="Unassembled WGS sequence"/>
</dbReference>
<sequence>MFTLDGRRALVTGGNSGIGFSIAMSLTRAGASTVIIGRNNKKNIDAANLLQKINPLCSAEKFDLSDVSKIQTFYSRLIKKYGLFDILINCAGATVRKRADMIGIDEWNNVININLTSAFILSSEWAKSLISNNRPGSCIMIISLMSEAARPTTSAYGASKAGLKQLVKSLAVDWAKFNIRVNGIGPGYIKTDFTEPLYKNRDFSRWVVSRTPLGRWGNPDDIGPAAVFLCCDDAKFITGQTLFIDGGWLASF</sequence>
<proteinExistence type="inferred from homology"/>